<gene>
    <name evidence="1" type="ORF">HW932_05555</name>
</gene>
<protein>
    <submittedName>
        <fullName evidence="1">Uncharacterized protein</fullName>
    </submittedName>
</protein>
<evidence type="ECO:0000313" key="1">
    <source>
        <dbReference type="EMBL" id="NVZ08723.1"/>
    </source>
</evidence>
<proteinExistence type="predicted"/>
<dbReference type="EMBL" id="JABZEO010000003">
    <property type="protein sequence ID" value="NVZ08723.1"/>
    <property type="molecule type" value="Genomic_DNA"/>
</dbReference>
<comment type="caution">
    <text evidence="1">The sequence shown here is derived from an EMBL/GenBank/DDBJ whole genome shotgun (WGS) entry which is preliminary data.</text>
</comment>
<keyword evidence="2" id="KW-1185">Reference proteome</keyword>
<accession>A0A850RI41</accession>
<name>A0A850RI41_9GAMM</name>
<dbReference type="Proteomes" id="UP000592294">
    <property type="component" value="Unassembled WGS sequence"/>
</dbReference>
<dbReference type="AlphaFoldDB" id="A0A850RI41"/>
<evidence type="ECO:0000313" key="2">
    <source>
        <dbReference type="Proteomes" id="UP000592294"/>
    </source>
</evidence>
<sequence length="77" mass="8803">MNKRINDLLPSIAALPHSEKFLLVRFVLEQIEKEEGLASGEISRSSEGFDPRRFFGAAREPRLDIDEYLAGLREGWN</sequence>
<reference evidence="1 2" key="1">
    <citation type="submission" date="2020-06" db="EMBL/GenBank/DDBJ databases">
        <title>Whole-genome sequence of Allochromatium humboldtianum DSM 21881, type strain.</title>
        <authorList>
            <person name="Kyndt J.A."/>
            <person name="Meyer T.E."/>
        </authorList>
    </citation>
    <scope>NUCLEOTIDE SEQUENCE [LARGE SCALE GENOMIC DNA]</scope>
    <source>
        <strain evidence="1 2">DSM 21881</strain>
    </source>
</reference>
<organism evidence="1 2">
    <name type="scientific">Allochromatium humboldtianum</name>
    <dbReference type="NCBI Taxonomy" id="504901"/>
    <lineage>
        <taxon>Bacteria</taxon>
        <taxon>Pseudomonadati</taxon>
        <taxon>Pseudomonadota</taxon>
        <taxon>Gammaproteobacteria</taxon>
        <taxon>Chromatiales</taxon>
        <taxon>Chromatiaceae</taxon>
        <taxon>Allochromatium</taxon>
    </lineage>
</organism>
<dbReference type="RefSeq" id="WP_176975497.1">
    <property type="nucleotide sequence ID" value="NZ_JABZEO010000003.1"/>
</dbReference>